<name>A0A6N8GFK5_9MICC</name>
<keyword evidence="1" id="KW-0238">DNA-binding</keyword>
<comment type="caution">
    <text evidence="4">The sequence shown here is derived from an EMBL/GenBank/DDBJ whole genome shotgun (WGS) entry which is preliminary data.</text>
</comment>
<dbReference type="RefSeq" id="WP_162459382.1">
    <property type="nucleotide sequence ID" value="NZ_WOGU01000002.1"/>
</dbReference>
<comment type="cofactor">
    <cofactor evidence="2">
        <name>[2Fe-2S] cluster</name>
        <dbReference type="ChEBI" id="CHEBI:190135"/>
    </cofactor>
</comment>
<gene>
    <name evidence="4" type="ORF">GMA12_02305</name>
</gene>
<dbReference type="InterPro" id="IPR036388">
    <property type="entry name" value="WH-like_DNA-bd_sf"/>
</dbReference>
<dbReference type="Pfam" id="PF02082">
    <property type="entry name" value="Rrf2"/>
    <property type="match status" value="1"/>
</dbReference>
<organism evidence="4 5">
    <name type="scientific">Kocuria sediminis</name>
    <dbReference type="NCBI Taxonomy" id="1038857"/>
    <lineage>
        <taxon>Bacteria</taxon>
        <taxon>Bacillati</taxon>
        <taxon>Actinomycetota</taxon>
        <taxon>Actinomycetes</taxon>
        <taxon>Micrococcales</taxon>
        <taxon>Micrococcaceae</taxon>
        <taxon>Kocuria</taxon>
    </lineage>
</organism>
<dbReference type="InterPro" id="IPR036390">
    <property type="entry name" value="WH_DNA-bd_sf"/>
</dbReference>
<dbReference type="AlphaFoldDB" id="A0A6N8GFK5"/>
<proteinExistence type="predicted"/>
<dbReference type="PROSITE" id="PS51197">
    <property type="entry name" value="HTH_RRF2_2"/>
    <property type="match status" value="1"/>
</dbReference>
<evidence type="ECO:0000256" key="2">
    <source>
        <dbReference type="ARBA" id="ARBA00034078"/>
    </source>
</evidence>
<reference evidence="4 5" key="1">
    <citation type="submission" date="2019-12" db="EMBL/GenBank/DDBJ databases">
        <authorList>
            <person name="Shi Y."/>
        </authorList>
    </citation>
    <scope>NUCLEOTIDE SEQUENCE [LARGE SCALE GENOMIC DNA]</scope>
    <source>
        <strain evidence="4 5">JCM 17929</strain>
    </source>
</reference>
<dbReference type="InterPro" id="IPR000944">
    <property type="entry name" value="Tscrpt_reg_Rrf2"/>
</dbReference>
<evidence type="ECO:0000313" key="5">
    <source>
        <dbReference type="Proteomes" id="UP000436989"/>
    </source>
</evidence>
<feature type="region of interest" description="Disordered" evidence="3">
    <location>
        <begin position="143"/>
        <end position="163"/>
    </location>
</feature>
<dbReference type="Proteomes" id="UP000436989">
    <property type="component" value="Unassembled WGS sequence"/>
</dbReference>
<evidence type="ECO:0000313" key="4">
    <source>
        <dbReference type="EMBL" id="MUN61986.1"/>
    </source>
</evidence>
<evidence type="ECO:0000256" key="1">
    <source>
        <dbReference type="ARBA" id="ARBA00023125"/>
    </source>
</evidence>
<dbReference type="PROSITE" id="PS01332">
    <property type="entry name" value="HTH_RRF2_1"/>
    <property type="match status" value="1"/>
</dbReference>
<sequence>MRLTAFSDIALRVLLLTGGAPEGERLTTRAIAEGVGAPYHHVTKTVGRLSGLGLLASSRGRTGGVSITPAGLDAGVGTLLRELEAGSAMVACEAPDGHCPLDHACRLRRALADAREAFYRALDDVQVRDLVSERQVGPVLLSIGMRPPGEPDSRRTAPAAPIP</sequence>
<accession>A0A6N8GFK5</accession>
<dbReference type="SUPFAM" id="SSF46785">
    <property type="entry name" value="Winged helix' DNA-binding domain"/>
    <property type="match status" value="1"/>
</dbReference>
<dbReference type="GO" id="GO:0005829">
    <property type="term" value="C:cytosol"/>
    <property type="evidence" value="ECO:0007669"/>
    <property type="project" value="TreeGrafter"/>
</dbReference>
<dbReference type="EMBL" id="WOGU01000002">
    <property type="protein sequence ID" value="MUN61986.1"/>
    <property type="molecule type" value="Genomic_DNA"/>
</dbReference>
<evidence type="ECO:0000256" key="3">
    <source>
        <dbReference type="SAM" id="MobiDB-lite"/>
    </source>
</evidence>
<keyword evidence="5" id="KW-1185">Reference proteome</keyword>
<protein>
    <submittedName>
        <fullName evidence="4">Rrf2 family transcriptional regulator</fullName>
    </submittedName>
</protein>
<dbReference type="GO" id="GO:0003700">
    <property type="term" value="F:DNA-binding transcription factor activity"/>
    <property type="evidence" value="ECO:0007669"/>
    <property type="project" value="TreeGrafter"/>
</dbReference>
<dbReference type="GO" id="GO:0003677">
    <property type="term" value="F:DNA binding"/>
    <property type="evidence" value="ECO:0007669"/>
    <property type="project" value="UniProtKB-KW"/>
</dbReference>
<dbReference type="Gene3D" id="1.10.10.10">
    <property type="entry name" value="Winged helix-like DNA-binding domain superfamily/Winged helix DNA-binding domain"/>
    <property type="match status" value="1"/>
</dbReference>
<dbReference type="InterPro" id="IPR030489">
    <property type="entry name" value="TR_Rrf2-type_CS"/>
</dbReference>
<dbReference type="PANTHER" id="PTHR33221:SF4">
    <property type="entry name" value="HTH-TYPE TRANSCRIPTIONAL REPRESSOR NSRR"/>
    <property type="match status" value="1"/>
</dbReference>
<dbReference type="PANTHER" id="PTHR33221">
    <property type="entry name" value="WINGED HELIX-TURN-HELIX TRANSCRIPTIONAL REGULATOR, RRF2 FAMILY"/>
    <property type="match status" value="1"/>
</dbReference>